<comment type="subcellular location">
    <subcellularLocation>
        <location evidence="6">Cytoplasm</location>
    </subcellularLocation>
    <text evidence="6">May associate with membranes.</text>
</comment>
<dbReference type="SUPFAM" id="SSF52540">
    <property type="entry name" value="P-loop containing nucleoside triphosphate hydrolases"/>
    <property type="match status" value="1"/>
</dbReference>
<evidence type="ECO:0000313" key="9">
    <source>
        <dbReference type="EMBL" id="SBV96587.1"/>
    </source>
</evidence>
<dbReference type="PRINTS" id="PR00326">
    <property type="entry name" value="GTP1OBG"/>
</dbReference>
<keyword evidence="1 6" id="KW-0963">Cytoplasm</keyword>
<evidence type="ECO:0000256" key="1">
    <source>
        <dbReference type="ARBA" id="ARBA00022490"/>
    </source>
</evidence>
<dbReference type="InterPro" id="IPR032305">
    <property type="entry name" value="GTP-bd_M"/>
</dbReference>
<feature type="domain" description="Hflx-type G" evidence="8">
    <location>
        <begin position="371"/>
        <end position="536"/>
    </location>
</feature>
<dbReference type="CDD" id="cd01878">
    <property type="entry name" value="HflX"/>
    <property type="match status" value="1"/>
</dbReference>
<comment type="function">
    <text evidence="6">GTPase that associates with the 50S ribosomal subunit and may have a role during protein synthesis or ribosome biogenesis.</text>
</comment>
<dbReference type="InterPro" id="IPR042108">
    <property type="entry name" value="GTPase_HflX_N_sf"/>
</dbReference>
<proteinExistence type="inferred from homology"/>
<dbReference type="PANTHER" id="PTHR10229:SF0">
    <property type="entry name" value="GTP-BINDING PROTEIN 6-RELATED"/>
    <property type="match status" value="1"/>
</dbReference>
<dbReference type="AlphaFoldDB" id="A0A212JAW1"/>
<keyword evidence="4" id="KW-0460">Magnesium</keyword>
<reference evidence="9" key="1">
    <citation type="submission" date="2016-04" db="EMBL/GenBank/DDBJ databases">
        <authorList>
            <person name="Evans L.H."/>
            <person name="Alamgir A."/>
            <person name="Owens N."/>
            <person name="Weber N.D."/>
            <person name="Virtaneva K."/>
            <person name="Barbian K."/>
            <person name="Babar A."/>
            <person name="Rosenke K."/>
        </authorList>
    </citation>
    <scope>NUCLEOTIDE SEQUENCE</scope>
    <source>
        <strain evidence="9">92-2</strain>
    </source>
</reference>
<dbReference type="GO" id="GO:0005737">
    <property type="term" value="C:cytoplasm"/>
    <property type="evidence" value="ECO:0007669"/>
    <property type="project" value="UniProtKB-SubCell"/>
</dbReference>
<keyword evidence="5 6" id="KW-0342">GTP-binding</keyword>
<evidence type="ECO:0000259" key="8">
    <source>
        <dbReference type="PROSITE" id="PS51705"/>
    </source>
</evidence>
<dbReference type="InterPro" id="IPR025121">
    <property type="entry name" value="GTPase_HflX_N"/>
</dbReference>
<dbReference type="GO" id="GO:0003924">
    <property type="term" value="F:GTPase activity"/>
    <property type="evidence" value="ECO:0007669"/>
    <property type="project" value="UniProtKB-UniRule"/>
</dbReference>
<dbReference type="HAMAP" id="MF_00900">
    <property type="entry name" value="GTPase_HflX"/>
    <property type="match status" value="1"/>
</dbReference>
<evidence type="ECO:0000256" key="3">
    <source>
        <dbReference type="ARBA" id="ARBA00022741"/>
    </source>
</evidence>
<evidence type="ECO:0000256" key="4">
    <source>
        <dbReference type="ARBA" id="ARBA00022842"/>
    </source>
</evidence>
<protein>
    <recommendedName>
        <fullName evidence="6">GTPase HflX</fullName>
    </recommendedName>
    <alternativeName>
        <fullName evidence="6">GTP-binding protein HflX</fullName>
    </alternativeName>
</protein>
<dbReference type="GO" id="GO:0046872">
    <property type="term" value="F:metal ion binding"/>
    <property type="evidence" value="ECO:0007669"/>
    <property type="project" value="UniProtKB-KW"/>
</dbReference>
<evidence type="ECO:0000256" key="2">
    <source>
        <dbReference type="ARBA" id="ARBA00022723"/>
    </source>
</evidence>
<name>A0A212JAW1_9BACT</name>
<dbReference type="EMBL" id="FLUP01000001">
    <property type="protein sequence ID" value="SBV96587.1"/>
    <property type="molecule type" value="Genomic_DNA"/>
</dbReference>
<dbReference type="Pfam" id="PF13167">
    <property type="entry name" value="GTP-bdg_N"/>
    <property type="match status" value="1"/>
</dbReference>
<organism evidence="9">
    <name type="scientific">uncultured Desulfovibrio sp</name>
    <dbReference type="NCBI Taxonomy" id="167968"/>
    <lineage>
        <taxon>Bacteria</taxon>
        <taxon>Pseudomonadati</taxon>
        <taxon>Thermodesulfobacteriota</taxon>
        <taxon>Desulfovibrionia</taxon>
        <taxon>Desulfovibrionales</taxon>
        <taxon>Desulfovibrionaceae</taxon>
        <taxon>Desulfovibrio</taxon>
        <taxon>environmental samples</taxon>
    </lineage>
</organism>
<dbReference type="Gene3D" id="3.40.50.300">
    <property type="entry name" value="P-loop containing nucleotide triphosphate hydrolases"/>
    <property type="match status" value="1"/>
</dbReference>
<dbReference type="FunFam" id="3.40.50.11060:FF:000001">
    <property type="entry name" value="GTPase HflX"/>
    <property type="match status" value="1"/>
</dbReference>
<keyword evidence="2" id="KW-0479">Metal-binding</keyword>
<comment type="subunit">
    <text evidence="6">Monomer. Associates with the 50S ribosomal subunit.</text>
</comment>
<evidence type="ECO:0000256" key="7">
    <source>
        <dbReference type="SAM" id="Coils"/>
    </source>
</evidence>
<dbReference type="NCBIfam" id="TIGR03156">
    <property type="entry name" value="GTP_HflX"/>
    <property type="match status" value="1"/>
</dbReference>
<dbReference type="PROSITE" id="PS51705">
    <property type="entry name" value="G_HFLX"/>
    <property type="match status" value="1"/>
</dbReference>
<dbReference type="Gene3D" id="6.10.250.2860">
    <property type="match status" value="1"/>
</dbReference>
<accession>A0A212JAW1</accession>
<comment type="similarity">
    <text evidence="6">Belongs to the TRAFAC class OBG-HflX-like GTPase superfamily. HflX GTPase family.</text>
</comment>
<dbReference type="GO" id="GO:0043022">
    <property type="term" value="F:ribosome binding"/>
    <property type="evidence" value="ECO:0007669"/>
    <property type="project" value="TreeGrafter"/>
</dbReference>
<dbReference type="InterPro" id="IPR030394">
    <property type="entry name" value="G_HFLX_dom"/>
</dbReference>
<keyword evidence="3 6" id="KW-0547">Nucleotide-binding</keyword>
<dbReference type="GO" id="GO:0005525">
    <property type="term" value="F:GTP binding"/>
    <property type="evidence" value="ECO:0007669"/>
    <property type="project" value="UniProtKB-UniRule"/>
</dbReference>
<evidence type="ECO:0000256" key="5">
    <source>
        <dbReference type="ARBA" id="ARBA00023134"/>
    </source>
</evidence>
<dbReference type="PANTHER" id="PTHR10229">
    <property type="entry name" value="GTP-BINDING PROTEIN HFLX"/>
    <property type="match status" value="1"/>
</dbReference>
<keyword evidence="7" id="KW-0175">Coiled coil</keyword>
<sequence>MQGLKPSQLAALTRLFNRRFPAEEVYTVDQARELSLLSRAVGRQLGLLIDRKGRVQMVIVGEAGSIMIPELPRGRSGQERLRGLRLLHTHLSPGGISQEDLMDMLFLRLDAVVALTVNPVGEPVQWQAAHLLPNPSGSQPYHLDTPQPWDRTESQFVATAEALEEELARKAEDAREADDTPRAMLVSVGTQPRIIQERNLDELAELARTAGLTVAGRMVQRVAQINPRLIMGKGKVAELEVLALQGRAGMMVFDGELSPAQLHNLADITERKVIDRTQLILDIFAQHAVSRAGKLQVELAQLRYTQPRLVGRNRAMDRLMGGIGGRGPGETKLETDRRKIRERMARIRKELDQLRRQRSFTRARRSRQGIPLAALVGYTNAGKSTLLNTLTRSEVLAENKLFATLDPTTRRLRFPAEKEIIMADTVGFIRNLPKELMDAFRATLEELEAADLLLHVADASHPDLLQQISAVETILAEMELDRMPRLMILNKWDQLEAPARAELADAFPHALTISAKNGEGCKALLEELELLLLRHPASMVATDAPTVLN</sequence>
<dbReference type="Pfam" id="PF01926">
    <property type="entry name" value="MMR_HSR1"/>
    <property type="match status" value="1"/>
</dbReference>
<evidence type="ECO:0000256" key="6">
    <source>
        <dbReference type="HAMAP-Rule" id="MF_00900"/>
    </source>
</evidence>
<dbReference type="InterPro" id="IPR016496">
    <property type="entry name" value="GTPase_HflX"/>
</dbReference>
<dbReference type="InterPro" id="IPR006073">
    <property type="entry name" value="GTP-bd"/>
</dbReference>
<feature type="coiled-coil region" evidence="7">
    <location>
        <begin position="330"/>
        <end position="364"/>
    </location>
</feature>
<gene>
    <name evidence="6 9" type="primary">hflX</name>
    <name evidence="9" type="ORF">KM92DES2_10811</name>
</gene>
<dbReference type="Pfam" id="PF16360">
    <property type="entry name" value="GTP-bdg_M"/>
    <property type="match status" value="1"/>
</dbReference>
<dbReference type="InterPro" id="IPR027417">
    <property type="entry name" value="P-loop_NTPase"/>
</dbReference>
<dbReference type="Gene3D" id="3.40.50.11060">
    <property type="entry name" value="GTPase HflX, N-terminal domain"/>
    <property type="match status" value="1"/>
</dbReference>